<organism evidence="3 4">
    <name type="scientific">Apatococcus lobatus</name>
    <dbReference type="NCBI Taxonomy" id="904363"/>
    <lineage>
        <taxon>Eukaryota</taxon>
        <taxon>Viridiplantae</taxon>
        <taxon>Chlorophyta</taxon>
        <taxon>core chlorophytes</taxon>
        <taxon>Trebouxiophyceae</taxon>
        <taxon>Chlorellales</taxon>
        <taxon>Chlorellaceae</taxon>
        <taxon>Apatococcus</taxon>
    </lineage>
</organism>
<feature type="compositionally biased region" description="Low complexity" evidence="1">
    <location>
        <begin position="621"/>
        <end position="652"/>
    </location>
</feature>
<protein>
    <submittedName>
        <fullName evidence="3">Uncharacterized protein</fullName>
    </submittedName>
</protein>
<reference evidence="3 4" key="1">
    <citation type="journal article" date="2024" name="Nat. Commun.">
        <title>Phylogenomics reveals the evolutionary origins of lichenization in chlorophyte algae.</title>
        <authorList>
            <person name="Puginier C."/>
            <person name="Libourel C."/>
            <person name="Otte J."/>
            <person name="Skaloud P."/>
            <person name="Haon M."/>
            <person name="Grisel S."/>
            <person name="Petersen M."/>
            <person name="Berrin J.G."/>
            <person name="Delaux P.M."/>
            <person name="Dal Grande F."/>
            <person name="Keller J."/>
        </authorList>
    </citation>
    <scope>NUCLEOTIDE SEQUENCE [LARGE SCALE GENOMIC DNA]</scope>
    <source>
        <strain evidence="3 4">SAG 2145</strain>
    </source>
</reference>
<feature type="region of interest" description="Disordered" evidence="1">
    <location>
        <begin position="381"/>
        <end position="431"/>
    </location>
</feature>
<comment type="caution">
    <text evidence="3">The sequence shown here is derived from an EMBL/GenBank/DDBJ whole genome shotgun (WGS) entry which is preliminary data.</text>
</comment>
<feature type="compositionally biased region" description="Pro residues" evidence="1">
    <location>
        <begin position="611"/>
        <end position="620"/>
    </location>
</feature>
<keyword evidence="2" id="KW-0732">Signal</keyword>
<accession>A0AAW1RPP6</accession>
<evidence type="ECO:0000313" key="4">
    <source>
        <dbReference type="Proteomes" id="UP001438707"/>
    </source>
</evidence>
<dbReference type="Proteomes" id="UP001438707">
    <property type="component" value="Unassembled WGS sequence"/>
</dbReference>
<name>A0AAW1RPP6_9CHLO</name>
<feature type="region of interest" description="Disordered" evidence="1">
    <location>
        <begin position="699"/>
        <end position="720"/>
    </location>
</feature>
<feature type="signal peptide" evidence="2">
    <location>
        <begin position="1"/>
        <end position="28"/>
    </location>
</feature>
<feature type="compositionally biased region" description="Low complexity" evidence="1">
    <location>
        <begin position="454"/>
        <end position="468"/>
    </location>
</feature>
<feature type="region of interest" description="Disordered" evidence="1">
    <location>
        <begin position="525"/>
        <end position="674"/>
    </location>
</feature>
<feature type="region of interest" description="Disordered" evidence="1">
    <location>
        <begin position="65"/>
        <end position="84"/>
    </location>
</feature>
<evidence type="ECO:0000256" key="2">
    <source>
        <dbReference type="SAM" id="SignalP"/>
    </source>
</evidence>
<proteinExistence type="predicted"/>
<dbReference type="EMBL" id="JALJOS010000008">
    <property type="protein sequence ID" value="KAK9835729.1"/>
    <property type="molecule type" value="Genomic_DNA"/>
</dbReference>
<feature type="compositionally biased region" description="Polar residues" evidence="1">
    <location>
        <begin position="422"/>
        <end position="431"/>
    </location>
</feature>
<sequence length="720" mass="76007">MRHLNSRTACGLLAAAAFVVALVNPGGAQEPGASDAFCDCSAGCSAAIKSETFEQVAYPQLSSCSPSASLCPDQPEPDREGECSSGLRTGCLSQILGHMTVEDLQSVFKSQGVDSAAWQELLSLQLDAQLEVRLVLDSSDLADPTPHKLRFPLSAILPDGRTLQQQPASEASRLAKLAEPILSWLNAQPEATTADSIEMVAQQAGPDLYDIWDDEADPARAWRQWQDARHCTEQQQLSCQPSADTDVGLFCSPYIDSPAACTTHEQPCLAWTDDAEEEAYMSSSAHLPPASPQQQLSAATCSTYDTAAAAAPAAPEYNWWHPDTDLAALQHRLQHVQSGRSMDVWLGICTVAAGTAWWGYQCVQRFVSQPVRPRLIAPLPKHVSVGPEAPRAGKKCNSSKPRRRSFSSSIRRGMQDGPGESNARSSCSISSDQKAAANSLRQIARLQNSPAGESSSQQRLSSLQASAADVHARKASQKPAQAESERAECLLQTPSSCASAAAIVSKAKPAAKRALLLQPGCKQVVKSHKPGTPVDCAQSSVKRHQAWPSSPTSPLELAGGDSGSDTSSTSGRTRLKDVPGPLDSTSAVGWSQPPAATGPRKAPTVSIDVIIPPPPPPPRRSQPGSQVPLAAAMLALAPASSSPSTSVESAGSLPELPEDLCSPPAAASSKWQSAGPLFSWDPASPALGRNIWRNGPGQIPFGNWGNEDASCSLPPRRGSH</sequence>
<feature type="chain" id="PRO_5043463771" evidence="2">
    <location>
        <begin position="29"/>
        <end position="720"/>
    </location>
</feature>
<evidence type="ECO:0000313" key="3">
    <source>
        <dbReference type="EMBL" id="KAK9835729.1"/>
    </source>
</evidence>
<feature type="region of interest" description="Disordered" evidence="1">
    <location>
        <begin position="447"/>
        <end position="487"/>
    </location>
</feature>
<dbReference type="AlphaFoldDB" id="A0AAW1RPP6"/>
<gene>
    <name evidence="3" type="ORF">WJX74_006883</name>
</gene>
<evidence type="ECO:0000256" key="1">
    <source>
        <dbReference type="SAM" id="MobiDB-lite"/>
    </source>
</evidence>
<keyword evidence="4" id="KW-1185">Reference proteome</keyword>